<dbReference type="EMBL" id="RXGB01018641">
    <property type="protein sequence ID" value="TMW82417.1"/>
    <property type="molecule type" value="Genomic_DNA"/>
</dbReference>
<comment type="caution">
    <text evidence="2">The sequence shown here is derived from an EMBL/GenBank/DDBJ whole genome shotgun (WGS) entry which is preliminary data.</text>
</comment>
<name>A0A6N2AIR5_SOLCI</name>
<protein>
    <submittedName>
        <fullName evidence="2">Uncharacterized protein</fullName>
    </submittedName>
</protein>
<evidence type="ECO:0000313" key="2">
    <source>
        <dbReference type="EMBL" id="TMW82417.1"/>
    </source>
</evidence>
<organism evidence="2">
    <name type="scientific">Solanum chilense</name>
    <name type="common">Tomato</name>
    <name type="synonym">Lycopersicon chilense</name>
    <dbReference type="NCBI Taxonomy" id="4083"/>
    <lineage>
        <taxon>Eukaryota</taxon>
        <taxon>Viridiplantae</taxon>
        <taxon>Streptophyta</taxon>
        <taxon>Embryophyta</taxon>
        <taxon>Tracheophyta</taxon>
        <taxon>Spermatophyta</taxon>
        <taxon>Magnoliopsida</taxon>
        <taxon>eudicotyledons</taxon>
        <taxon>Gunneridae</taxon>
        <taxon>Pentapetalae</taxon>
        <taxon>asterids</taxon>
        <taxon>lamiids</taxon>
        <taxon>Solanales</taxon>
        <taxon>Solanaceae</taxon>
        <taxon>Solanoideae</taxon>
        <taxon>Solaneae</taxon>
        <taxon>Solanum</taxon>
        <taxon>Solanum subgen. Lycopersicon</taxon>
    </lineage>
</organism>
<evidence type="ECO:0000256" key="1">
    <source>
        <dbReference type="SAM" id="MobiDB-lite"/>
    </source>
</evidence>
<feature type="region of interest" description="Disordered" evidence="1">
    <location>
        <begin position="34"/>
        <end position="68"/>
    </location>
</feature>
<gene>
    <name evidence="2" type="ORF">EJD97_005999</name>
</gene>
<sequence>MDPVTSRRMYDYDGEDWKENRKKYLHDYLNFRKEPNKDIPKSSRSKVAKNTPKKEKSISDHYCQTDIA</sequence>
<reference evidence="2" key="1">
    <citation type="submission" date="2019-05" db="EMBL/GenBank/DDBJ databases">
        <title>The de novo reference genome and transcriptome assemblies of the wild tomato species Solanum chilense.</title>
        <authorList>
            <person name="Stam R."/>
            <person name="Nosenko T."/>
            <person name="Hoerger A.C."/>
            <person name="Stephan W."/>
            <person name="Seidel M.A."/>
            <person name="Kuhn J.M.M."/>
            <person name="Haberer G."/>
            <person name="Tellier A."/>
        </authorList>
    </citation>
    <scope>NUCLEOTIDE SEQUENCE</scope>
    <source>
        <tissue evidence="2">Mature leaves</tissue>
    </source>
</reference>
<proteinExistence type="predicted"/>
<dbReference type="AlphaFoldDB" id="A0A6N2AIR5"/>
<accession>A0A6N2AIR5</accession>